<organism evidence="4 5">
    <name type="scientific">Candidatus Yanofskybacteria bacterium GW2011_GWD1_39_16</name>
    <dbReference type="NCBI Taxonomy" id="1619030"/>
    <lineage>
        <taxon>Bacteria</taxon>
        <taxon>Candidatus Yanofskyibacteriota</taxon>
    </lineage>
</organism>
<evidence type="ECO:0000259" key="3">
    <source>
        <dbReference type="PROSITE" id="PS51462"/>
    </source>
</evidence>
<dbReference type="GO" id="GO:0019693">
    <property type="term" value="P:ribose phosphate metabolic process"/>
    <property type="evidence" value="ECO:0007669"/>
    <property type="project" value="TreeGrafter"/>
</dbReference>
<dbReference type="Gene3D" id="3.90.79.10">
    <property type="entry name" value="Nucleoside Triphosphate Pyrophosphohydrolase"/>
    <property type="match status" value="1"/>
</dbReference>
<dbReference type="PANTHER" id="PTHR11839">
    <property type="entry name" value="UDP/ADP-SUGAR PYROPHOSPHATASE"/>
    <property type="match status" value="1"/>
</dbReference>
<dbReference type="PANTHER" id="PTHR11839:SF18">
    <property type="entry name" value="NUDIX HYDROLASE DOMAIN-CONTAINING PROTEIN"/>
    <property type="match status" value="1"/>
</dbReference>
<evidence type="ECO:0000256" key="2">
    <source>
        <dbReference type="ARBA" id="ARBA00022801"/>
    </source>
</evidence>
<dbReference type="CDD" id="cd03424">
    <property type="entry name" value="NUDIX_ADPRase_Nudt5_UGPPase_Nudt14"/>
    <property type="match status" value="1"/>
</dbReference>
<evidence type="ECO:0000313" key="4">
    <source>
        <dbReference type="EMBL" id="KKR09409.1"/>
    </source>
</evidence>
<evidence type="ECO:0000256" key="1">
    <source>
        <dbReference type="ARBA" id="ARBA00001946"/>
    </source>
</evidence>
<dbReference type="InterPro" id="IPR015797">
    <property type="entry name" value="NUDIX_hydrolase-like_dom_sf"/>
</dbReference>
<dbReference type="PROSITE" id="PS51462">
    <property type="entry name" value="NUDIX"/>
    <property type="match status" value="1"/>
</dbReference>
<reference evidence="4 5" key="1">
    <citation type="journal article" date="2015" name="Nature">
        <title>rRNA introns, odd ribosomes, and small enigmatic genomes across a large radiation of phyla.</title>
        <authorList>
            <person name="Brown C.T."/>
            <person name="Hug L.A."/>
            <person name="Thomas B.C."/>
            <person name="Sharon I."/>
            <person name="Castelle C.J."/>
            <person name="Singh A."/>
            <person name="Wilkins M.J."/>
            <person name="Williams K.H."/>
            <person name="Banfield J.F."/>
        </authorList>
    </citation>
    <scope>NUCLEOTIDE SEQUENCE [LARGE SCALE GENOMIC DNA]</scope>
</reference>
<comment type="caution">
    <text evidence="4">The sequence shown here is derived from an EMBL/GenBank/DDBJ whole genome shotgun (WGS) entry which is preliminary data.</text>
</comment>
<dbReference type="InterPro" id="IPR000086">
    <property type="entry name" value="NUDIX_hydrolase_dom"/>
</dbReference>
<protein>
    <submittedName>
        <fullName evidence="4">NUDIX hydrolase</fullName>
    </submittedName>
</protein>
<dbReference type="GO" id="GO:0006753">
    <property type="term" value="P:nucleoside phosphate metabolic process"/>
    <property type="evidence" value="ECO:0007669"/>
    <property type="project" value="TreeGrafter"/>
</dbReference>
<dbReference type="AlphaFoldDB" id="A0A837HSD0"/>
<evidence type="ECO:0000313" key="5">
    <source>
        <dbReference type="Proteomes" id="UP000033996"/>
    </source>
</evidence>
<proteinExistence type="predicted"/>
<feature type="domain" description="Nudix hydrolase" evidence="3">
    <location>
        <begin position="45"/>
        <end position="176"/>
    </location>
</feature>
<gene>
    <name evidence="4" type="ORF">UT35_C0006G0008</name>
</gene>
<dbReference type="EMBL" id="LBWL01000006">
    <property type="protein sequence ID" value="KKR09409.1"/>
    <property type="molecule type" value="Genomic_DNA"/>
</dbReference>
<dbReference type="Proteomes" id="UP000033996">
    <property type="component" value="Unassembled WGS sequence"/>
</dbReference>
<accession>A0A837HSD0</accession>
<dbReference type="Pfam" id="PF00293">
    <property type="entry name" value="NUDIX"/>
    <property type="match status" value="1"/>
</dbReference>
<name>A0A837HSD0_9BACT</name>
<comment type="cofactor">
    <cofactor evidence="1">
        <name>Mg(2+)</name>
        <dbReference type="ChEBI" id="CHEBI:18420"/>
    </cofactor>
</comment>
<sequence>MGKIRRWRKFGKSKILAENNGRRLVDQSYINPYNNQVVDFTLFDSSRTSVIIFPLTTSLEIIVARQFRPAIGQITLELPGGNIDPEDKELAVTAQRELLEETGYQADKLIQLPGRLWLDPSTCTPYIYSFLALDCRKIRMPKINENEHLETMTLPLKSWMKMISNGKISDMKTVAITLLAISILEERGR</sequence>
<dbReference type="SUPFAM" id="SSF55811">
    <property type="entry name" value="Nudix"/>
    <property type="match status" value="1"/>
</dbReference>
<dbReference type="GO" id="GO:0016787">
    <property type="term" value="F:hydrolase activity"/>
    <property type="evidence" value="ECO:0007669"/>
    <property type="project" value="UniProtKB-KW"/>
</dbReference>
<keyword evidence="2 4" id="KW-0378">Hydrolase</keyword>